<dbReference type="AlphaFoldDB" id="A0A6N2C3U9"/>
<reference evidence="1" key="1">
    <citation type="submission" date="2019-05" db="EMBL/GenBank/DDBJ databases">
        <title>The de novo reference genome and transcriptome assemblies of the wild tomato species Solanum chilense.</title>
        <authorList>
            <person name="Stam R."/>
            <person name="Nosenko T."/>
            <person name="Hoerger A.C."/>
            <person name="Stephan W."/>
            <person name="Seidel M.A."/>
            <person name="Kuhn J.M.M."/>
            <person name="Haberer G."/>
            <person name="Tellier A."/>
        </authorList>
    </citation>
    <scope>NUCLEOTIDE SEQUENCE</scope>
    <source>
        <tissue evidence="1">Mature leaves</tissue>
    </source>
</reference>
<dbReference type="PANTHER" id="PTHR34072">
    <property type="entry name" value="ENZYMATIC POLYPROTEIN-RELATED"/>
    <property type="match status" value="1"/>
</dbReference>
<name>A0A6N2C3U9_SOLCI</name>
<dbReference type="InterPro" id="IPR043128">
    <property type="entry name" value="Rev_trsase/Diguanyl_cyclase"/>
</dbReference>
<dbReference type="Gene3D" id="3.30.70.270">
    <property type="match status" value="1"/>
</dbReference>
<sequence length="193" mass="21770">MEAVKNCPKPFIPTDIRSFLGLIYRRFMDGFVSIASPLTTFTQKLLILPEGTKGFVVYCDASRVVLGCVLCNMELNLRELKWFELLKDYDMSFLYHPGKANVVADAQRRMNIGSVSQIDKAKKYLVKDVNRLARLGVRLEDSPNGGFMVHHNSESSLVVEVKSKQHLHKSLMELKESVLGKLNEACSLEGTVF</sequence>
<dbReference type="InterPro" id="IPR043502">
    <property type="entry name" value="DNA/RNA_pol_sf"/>
</dbReference>
<comment type="caution">
    <text evidence="1">The sequence shown here is derived from an EMBL/GenBank/DDBJ whole genome shotgun (WGS) entry which is preliminary data.</text>
</comment>
<dbReference type="SUPFAM" id="SSF56672">
    <property type="entry name" value="DNA/RNA polymerases"/>
    <property type="match status" value="1"/>
</dbReference>
<evidence type="ECO:0000313" key="1">
    <source>
        <dbReference type="EMBL" id="TMX00361.1"/>
    </source>
</evidence>
<dbReference type="PANTHER" id="PTHR34072:SF52">
    <property type="entry name" value="RIBONUCLEASE H"/>
    <property type="match status" value="1"/>
</dbReference>
<gene>
    <name evidence="1" type="ORF">EJD97_000964</name>
</gene>
<organism evidence="1">
    <name type="scientific">Solanum chilense</name>
    <name type="common">Tomato</name>
    <name type="synonym">Lycopersicon chilense</name>
    <dbReference type="NCBI Taxonomy" id="4083"/>
    <lineage>
        <taxon>Eukaryota</taxon>
        <taxon>Viridiplantae</taxon>
        <taxon>Streptophyta</taxon>
        <taxon>Embryophyta</taxon>
        <taxon>Tracheophyta</taxon>
        <taxon>Spermatophyta</taxon>
        <taxon>Magnoliopsida</taxon>
        <taxon>eudicotyledons</taxon>
        <taxon>Gunneridae</taxon>
        <taxon>Pentapetalae</taxon>
        <taxon>asterids</taxon>
        <taxon>lamiids</taxon>
        <taxon>Solanales</taxon>
        <taxon>Solanaceae</taxon>
        <taxon>Solanoideae</taxon>
        <taxon>Solaneae</taxon>
        <taxon>Solanum</taxon>
        <taxon>Solanum subgen. Lycopersicon</taxon>
    </lineage>
</organism>
<accession>A0A6N2C3U9</accession>
<protein>
    <recommendedName>
        <fullName evidence="2">Reverse transcriptase/retrotransposon-derived protein RNase H-like domain-containing protein</fullName>
    </recommendedName>
</protein>
<evidence type="ECO:0008006" key="2">
    <source>
        <dbReference type="Google" id="ProtNLM"/>
    </source>
</evidence>
<dbReference type="EMBL" id="RXGB01001090">
    <property type="protein sequence ID" value="TMX00361.1"/>
    <property type="molecule type" value="Genomic_DNA"/>
</dbReference>
<proteinExistence type="predicted"/>